<reference evidence="2" key="1">
    <citation type="submission" date="2019-07" db="EMBL/GenBank/DDBJ databases">
        <title>Biological characteristics of mucoid Acinetobacter baumannii from a general hospital in China.</title>
        <authorList>
            <person name="Hua X."/>
            <person name="Yu Y."/>
        </authorList>
    </citation>
    <scope>NUCLEOTIDE SEQUENCE [LARGE SCALE GENOMIC DNA]</scope>
    <source>
        <strain evidence="2">N41</strain>
    </source>
</reference>
<dbReference type="AlphaFoldDB" id="A0ABD5DI07"/>
<evidence type="ECO:0000313" key="2">
    <source>
        <dbReference type="EMBL" id="MDR8263757.1"/>
    </source>
</evidence>
<evidence type="ECO:0000256" key="1">
    <source>
        <dbReference type="SAM" id="MobiDB-lite"/>
    </source>
</evidence>
<dbReference type="EMBL" id="VMBB01001069">
    <property type="protein sequence ID" value="MDR8263757.1"/>
    <property type="molecule type" value="Genomic_DNA"/>
</dbReference>
<feature type="non-terminal residue" evidence="2">
    <location>
        <position position="1"/>
    </location>
</feature>
<name>A0ABD5DI07_ACIBA</name>
<organism evidence="2">
    <name type="scientific">Acinetobacter baumannii</name>
    <dbReference type="NCBI Taxonomy" id="470"/>
    <lineage>
        <taxon>Bacteria</taxon>
        <taxon>Pseudomonadati</taxon>
        <taxon>Pseudomonadota</taxon>
        <taxon>Gammaproteobacteria</taxon>
        <taxon>Moraxellales</taxon>
        <taxon>Moraxellaceae</taxon>
        <taxon>Acinetobacter</taxon>
        <taxon>Acinetobacter calcoaceticus/baumannii complex</taxon>
    </lineage>
</organism>
<sequence length="43" mass="5079">FQLSTAAIYQQLQQPLAQQTLSIHHRPQPEGTELYQRWAERQS</sequence>
<comment type="caution">
    <text evidence="2">The sequence shown here is derived from an EMBL/GenBank/DDBJ whole genome shotgun (WGS) entry which is preliminary data.</text>
</comment>
<accession>A0ABD5DI07</accession>
<gene>
    <name evidence="2" type="ORF">FPK87_25395</name>
</gene>
<protein>
    <submittedName>
        <fullName evidence="2">Nucleoside deaminase</fullName>
    </submittedName>
</protein>
<proteinExistence type="predicted"/>
<feature type="region of interest" description="Disordered" evidence="1">
    <location>
        <begin position="20"/>
        <end position="43"/>
    </location>
</feature>